<feature type="domain" description="GUN4-like" evidence="9">
    <location>
        <begin position="28"/>
        <end position="159"/>
    </location>
</feature>
<dbReference type="InterPro" id="IPR008629">
    <property type="entry name" value="GUN4-like"/>
</dbReference>
<keyword evidence="6" id="KW-0694">RNA-binding</keyword>
<keyword evidence="4" id="KW-0255">Endonuclease</keyword>
<dbReference type="Gene3D" id="1.25.40.620">
    <property type="match status" value="1"/>
</dbReference>
<keyword evidence="7" id="KW-0346">Stress response</keyword>
<dbReference type="SUPFAM" id="SSF140869">
    <property type="entry name" value="GUN4-like"/>
    <property type="match status" value="1"/>
</dbReference>
<name>A0ABV4WUI8_9CYAN</name>
<gene>
    <name evidence="10" type="ORF">ACE1CA_27905</name>
</gene>
<accession>A0ABV4WUI8</accession>
<dbReference type="EMBL" id="JBHFNT010000246">
    <property type="protein sequence ID" value="MFB2838336.1"/>
    <property type="molecule type" value="Genomic_DNA"/>
</dbReference>
<feature type="region of interest" description="Disordered" evidence="8">
    <location>
        <begin position="210"/>
        <end position="261"/>
    </location>
</feature>
<evidence type="ECO:0000256" key="5">
    <source>
        <dbReference type="ARBA" id="ARBA00022801"/>
    </source>
</evidence>
<dbReference type="Gene3D" id="1.10.10.1770">
    <property type="entry name" value="Gun4-like"/>
    <property type="match status" value="1"/>
</dbReference>
<dbReference type="PANTHER" id="PTHR34800:SF1">
    <property type="entry name" value="TETRAPYRROLE-BINDING PROTEIN, CHLOROPLASTIC"/>
    <property type="match status" value="1"/>
</dbReference>
<evidence type="ECO:0000256" key="6">
    <source>
        <dbReference type="ARBA" id="ARBA00022884"/>
    </source>
</evidence>
<evidence type="ECO:0000313" key="11">
    <source>
        <dbReference type="Proteomes" id="UP001576780"/>
    </source>
</evidence>
<dbReference type="Proteomes" id="UP001576780">
    <property type="component" value="Unassembled WGS sequence"/>
</dbReference>
<keyword evidence="2" id="KW-1277">Toxin-antitoxin system</keyword>
<protein>
    <submittedName>
        <fullName evidence="10">GUN4 domain-containing protein</fullName>
    </submittedName>
</protein>
<evidence type="ECO:0000256" key="1">
    <source>
        <dbReference type="ARBA" id="ARBA00006620"/>
    </source>
</evidence>
<keyword evidence="11" id="KW-1185">Reference proteome</keyword>
<proteinExistence type="inferred from homology"/>
<evidence type="ECO:0000256" key="4">
    <source>
        <dbReference type="ARBA" id="ARBA00022759"/>
    </source>
</evidence>
<evidence type="ECO:0000259" key="9">
    <source>
        <dbReference type="Pfam" id="PF05419"/>
    </source>
</evidence>
<evidence type="ECO:0000313" key="10">
    <source>
        <dbReference type="EMBL" id="MFB2838336.1"/>
    </source>
</evidence>
<dbReference type="Gene3D" id="3.30.920.30">
    <property type="entry name" value="Hypothetical protein"/>
    <property type="match status" value="1"/>
</dbReference>
<sequence length="261" mass="30603">MVNQIQEVAAEICDDKDQLSRFLPIMAEGIDYTNLQNLLAAEKWGEADRETARIMLKIAKREEEGRLISEDMRAFPWENLRTIDQLWVKCSNGRFGFSVQQKIWLKIGGKPDYDYKVWKEFADRVGWYVKEKDDWFGNLNFSQNAPIGHLPWSCFLWESCFMEWDECIEEVSFLLFSLLSVLRMKVKEIIKQIEEDGWYLVRTRGSHRQYKHPTKSGLVTIPGKPSDDLAPGTLNSIWKQAQLKQQSENTEHQEETEEESN</sequence>
<dbReference type="Pfam" id="PF05419">
    <property type="entry name" value="GUN4"/>
    <property type="match status" value="1"/>
</dbReference>
<dbReference type="CDD" id="cd16383">
    <property type="entry name" value="GUN4"/>
    <property type="match status" value="1"/>
</dbReference>
<dbReference type="Pfam" id="PF07927">
    <property type="entry name" value="HicA_toxin"/>
    <property type="match status" value="1"/>
</dbReference>
<keyword evidence="5" id="KW-0378">Hydrolase</keyword>
<dbReference type="RefSeq" id="WP_413280657.1">
    <property type="nucleotide sequence ID" value="NZ_JBHFNT010000246.1"/>
</dbReference>
<organism evidence="10 11">
    <name type="scientific">Floridaenema evergladense BLCC-F167</name>
    <dbReference type="NCBI Taxonomy" id="3153639"/>
    <lineage>
        <taxon>Bacteria</taxon>
        <taxon>Bacillati</taxon>
        <taxon>Cyanobacteriota</taxon>
        <taxon>Cyanophyceae</taxon>
        <taxon>Oscillatoriophycideae</taxon>
        <taxon>Aerosakkonematales</taxon>
        <taxon>Aerosakkonemataceae</taxon>
        <taxon>Floridanema</taxon>
        <taxon>Floridanema evergladense</taxon>
    </lineage>
</organism>
<dbReference type="InterPro" id="IPR037215">
    <property type="entry name" value="GUN4-like_sf"/>
</dbReference>
<dbReference type="PANTHER" id="PTHR34800">
    <property type="entry name" value="TETRAPYRROLE-BINDING PROTEIN, CHLOROPLASTIC"/>
    <property type="match status" value="1"/>
</dbReference>
<dbReference type="SUPFAM" id="SSF54786">
    <property type="entry name" value="YcfA/nrd intein domain"/>
    <property type="match status" value="1"/>
</dbReference>
<evidence type="ECO:0000256" key="3">
    <source>
        <dbReference type="ARBA" id="ARBA00022722"/>
    </source>
</evidence>
<dbReference type="InterPro" id="IPR012933">
    <property type="entry name" value="HicA_mRNA_interferase"/>
</dbReference>
<dbReference type="InterPro" id="IPR038570">
    <property type="entry name" value="HicA_sf"/>
</dbReference>
<feature type="compositionally biased region" description="Polar residues" evidence="8">
    <location>
        <begin position="233"/>
        <end position="245"/>
    </location>
</feature>
<reference evidence="10 11" key="1">
    <citation type="submission" date="2024-09" db="EMBL/GenBank/DDBJ databases">
        <title>Floridaenema gen nov. (Aerosakkonemataceae, Aerosakkonematales ord. nov., Cyanobacteria) from benthic tropical and subtropical fresh waters, with the description of four new species.</title>
        <authorList>
            <person name="Moretto J.A."/>
            <person name="Berthold D.E."/>
            <person name="Lefler F.W."/>
            <person name="Huang I.-S."/>
            <person name="Laughinghouse H. IV."/>
        </authorList>
    </citation>
    <scope>NUCLEOTIDE SEQUENCE [LARGE SCALE GENOMIC DNA]</scope>
    <source>
        <strain evidence="10 11">BLCC-F167</strain>
    </source>
</reference>
<evidence type="ECO:0000256" key="8">
    <source>
        <dbReference type="SAM" id="MobiDB-lite"/>
    </source>
</evidence>
<evidence type="ECO:0000256" key="7">
    <source>
        <dbReference type="ARBA" id="ARBA00023016"/>
    </source>
</evidence>
<evidence type="ECO:0000256" key="2">
    <source>
        <dbReference type="ARBA" id="ARBA00022649"/>
    </source>
</evidence>
<comment type="caution">
    <text evidence="10">The sequence shown here is derived from an EMBL/GenBank/DDBJ whole genome shotgun (WGS) entry which is preliminary data.</text>
</comment>
<keyword evidence="3" id="KW-0540">Nuclease</keyword>
<comment type="similarity">
    <text evidence="1">Belongs to the HicA mRNA interferase family.</text>
</comment>